<proteinExistence type="predicted"/>
<protein>
    <submittedName>
        <fullName evidence="1">Uncharacterized protein</fullName>
    </submittedName>
</protein>
<dbReference type="Proteomes" id="UP001221558">
    <property type="component" value="Chromosome"/>
</dbReference>
<name>A0ABY7WD00_9SPHI</name>
<accession>A0ABY7WD00</accession>
<dbReference type="RefSeq" id="WP_274266262.1">
    <property type="nucleotide sequence ID" value="NZ_CP117880.1"/>
</dbReference>
<keyword evidence="2" id="KW-1185">Reference proteome</keyword>
<reference evidence="1 2" key="1">
    <citation type="submission" date="2023-02" db="EMBL/GenBank/DDBJ databases">
        <title>Genome sequence of Sphingobacterium sp. KACC 22765.</title>
        <authorList>
            <person name="Kim S."/>
            <person name="Heo J."/>
            <person name="Kwon S.-W."/>
        </authorList>
    </citation>
    <scope>NUCLEOTIDE SEQUENCE [LARGE SCALE GENOMIC DNA]</scope>
    <source>
        <strain evidence="1 2">KACC 22765</strain>
    </source>
</reference>
<evidence type="ECO:0000313" key="1">
    <source>
        <dbReference type="EMBL" id="WDF67534.1"/>
    </source>
</evidence>
<sequence>MRSIFLLLISFLSLKNVYCQTQALKLNTSYGSKNTELRDIMQFEGLEYFHLTFSGKDLANKSYCLYVKEIWAGKVTTDTIVFDSRHFDESMHTVNDSILLMRVIGKATDGQLKMMFRIGNRSYTRLYRAIDSDEYSLRNIVQESRLPINYDEKFYLFAYILPYKRSDGSKSWCDVGSSGKEIDLWGQKFGIPHYLTFEMEFVSLQE</sequence>
<dbReference type="EMBL" id="CP117880">
    <property type="protein sequence ID" value="WDF67534.1"/>
    <property type="molecule type" value="Genomic_DNA"/>
</dbReference>
<gene>
    <name evidence="1" type="ORF">PQ465_14640</name>
</gene>
<organism evidence="1 2">
    <name type="scientific">Sphingobacterium oryzagri</name>
    <dbReference type="NCBI Taxonomy" id="3025669"/>
    <lineage>
        <taxon>Bacteria</taxon>
        <taxon>Pseudomonadati</taxon>
        <taxon>Bacteroidota</taxon>
        <taxon>Sphingobacteriia</taxon>
        <taxon>Sphingobacteriales</taxon>
        <taxon>Sphingobacteriaceae</taxon>
        <taxon>Sphingobacterium</taxon>
    </lineage>
</organism>
<evidence type="ECO:0000313" key="2">
    <source>
        <dbReference type="Proteomes" id="UP001221558"/>
    </source>
</evidence>